<gene>
    <name evidence="1" type="ORF">EC1_13750</name>
</gene>
<proteinExistence type="predicted"/>
<reference evidence="1 2" key="2">
    <citation type="submission" date="2010-03" db="EMBL/GenBank/DDBJ databases">
        <authorList>
            <person name="Pajon A."/>
        </authorList>
    </citation>
    <scope>NUCLEOTIDE SEQUENCE [LARGE SCALE GENOMIC DNA]</scope>
    <source>
        <strain evidence="1 2">T2-87</strain>
    </source>
</reference>
<dbReference type="KEGG" id="euc:EC1_13750"/>
<evidence type="ECO:0000313" key="2">
    <source>
        <dbReference type="Proteomes" id="UP000008801"/>
    </source>
</evidence>
<dbReference type="HOGENOM" id="CLU_3414705_0_0_9"/>
<protein>
    <submittedName>
        <fullName evidence="1">Uncharacterized protein</fullName>
    </submittedName>
</protein>
<dbReference type="AlphaFoldDB" id="D4JF09"/>
<dbReference type="EMBL" id="FP929041">
    <property type="protein sequence ID" value="CBK88781.1"/>
    <property type="molecule type" value="Genomic_DNA"/>
</dbReference>
<reference evidence="1 2" key="1">
    <citation type="submission" date="2010-03" db="EMBL/GenBank/DDBJ databases">
        <title>The genome sequence of Eubacterium cylindroides T2-87.</title>
        <authorList>
            <consortium name="metaHIT consortium -- http://www.metahit.eu/"/>
            <person name="Pajon A."/>
            <person name="Turner K."/>
            <person name="Parkhill J."/>
            <person name="Duncan S."/>
            <person name="Flint H."/>
        </authorList>
    </citation>
    <scope>NUCLEOTIDE SEQUENCE [LARGE SCALE GENOMIC DNA]</scope>
    <source>
        <strain evidence="1 2">T2-87</strain>
    </source>
</reference>
<organism evidence="1 2">
    <name type="scientific">Faecalitalea cylindroides T2-87</name>
    <dbReference type="NCBI Taxonomy" id="717960"/>
    <lineage>
        <taxon>Bacteria</taxon>
        <taxon>Bacillati</taxon>
        <taxon>Bacillota</taxon>
        <taxon>Erysipelotrichia</taxon>
        <taxon>Erysipelotrichales</taxon>
        <taxon>Erysipelotrichaceae</taxon>
        <taxon>Faecalitalea</taxon>
    </lineage>
</organism>
<accession>D4JF09</accession>
<sequence length="27" mass="3307">MATYVMSDIHGLWDKFEKMMDLLKFKK</sequence>
<name>D4JF09_9FIRM</name>
<dbReference type="Proteomes" id="UP000008801">
    <property type="component" value="Chromosome"/>
</dbReference>
<evidence type="ECO:0000313" key="1">
    <source>
        <dbReference type="EMBL" id="CBK88781.1"/>
    </source>
</evidence>